<proteinExistence type="predicted"/>
<reference evidence="3 4" key="1">
    <citation type="submission" date="2024-08" db="EMBL/GenBank/DDBJ databases">
        <authorList>
            <person name="Cucini C."/>
            <person name="Frati F."/>
        </authorList>
    </citation>
    <scope>NUCLEOTIDE SEQUENCE [LARGE SCALE GENOMIC DNA]</scope>
</reference>
<dbReference type="EMBL" id="CAXLJM020000103">
    <property type="protein sequence ID" value="CAL8134037.1"/>
    <property type="molecule type" value="Genomic_DNA"/>
</dbReference>
<evidence type="ECO:0000256" key="1">
    <source>
        <dbReference type="SAM" id="Coils"/>
    </source>
</evidence>
<keyword evidence="4" id="KW-1185">Reference proteome</keyword>
<evidence type="ECO:0000256" key="2">
    <source>
        <dbReference type="SAM" id="MobiDB-lite"/>
    </source>
</evidence>
<name>A0ABP1RRU8_9HEXA</name>
<evidence type="ECO:0000313" key="3">
    <source>
        <dbReference type="EMBL" id="CAL8134037.1"/>
    </source>
</evidence>
<feature type="region of interest" description="Disordered" evidence="2">
    <location>
        <begin position="160"/>
        <end position="206"/>
    </location>
</feature>
<gene>
    <name evidence="3" type="ORF">ODALV1_LOCUS25334</name>
</gene>
<feature type="coiled-coil region" evidence="1">
    <location>
        <begin position="133"/>
        <end position="160"/>
    </location>
</feature>
<evidence type="ECO:0000313" key="4">
    <source>
        <dbReference type="Proteomes" id="UP001642540"/>
    </source>
</evidence>
<protein>
    <submittedName>
        <fullName evidence="3">Uncharacterized protein</fullName>
    </submittedName>
</protein>
<sequence length="261" mass="29592">MEKFETAMNLLKVRVQVEMSQSLRRHKEQLKMSFRSDLLKLTRKNCQLTNLLHYIQRGKKRSHCNRQFLLVDEELRLQQLERDSEIKRRSHCCCKGNKQVGDPCLFHEQDDIDCCHSADPRLQNLRTEFQKQIDKLLYELKEREEGIDELNKNVEEIHETKKTVLSPSPSSACSKEDSSTSTRSKNIKTGSKNEVGRSGAPSAAAHTDSSFIAATVAKSDVTTTTTGFVDGDDASIKPICTRSNNNNNSVGPVRNKVVKKL</sequence>
<accession>A0ABP1RRU8</accession>
<keyword evidence="1" id="KW-0175">Coiled coil</keyword>
<comment type="caution">
    <text evidence="3">The sequence shown here is derived from an EMBL/GenBank/DDBJ whole genome shotgun (WGS) entry which is preliminary data.</text>
</comment>
<feature type="compositionally biased region" description="Polar residues" evidence="2">
    <location>
        <begin position="163"/>
        <end position="192"/>
    </location>
</feature>
<organism evidence="3 4">
    <name type="scientific">Orchesella dallaii</name>
    <dbReference type="NCBI Taxonomy" id="48710"/>
    <lineage>
        <taxon>Eukaryota</taxon>
        <taxon>Metazoa</taxon>
        <taxon>Ecdysozoa</taxon>
        <taxon>Arthropoda</taxon>
        <taxon>Hexapoda</taxon>
        <taxon>Collembola</taxon>
        <taxon>Entomobryomorpha</taxon>
        <taxon>Entomobryoidea</taxon>
        <taxon>Orchesellidae</taxon>
        <taxon>Orchesellinae</taxon>
        <taxon>Orchesella</taxon>
    </lineage>
</organism>
<dbReference type="Proteomes" id="UP001642540">
    <property type="component" value="Unassembled WGS sequence"/>
</dbReference>
<feature type="region of interest" description="Disordered" evidence="2">
    <location>
        <begin position="230"/>
        <end position="261"/>
    </location>
</feature>